<feature type="transmembrane region" description="Helical" evidence="1">
    <location>
        <begin position="12"/>
        <end position="30"/>
    </location>
</feature>
<keyword evidence="3" id="KW-1185">Reference proteome</keyword>
<evidence type="ECO:0000313" key="2">
    <source>
        <dbReference type="EMBL" id="MPC74007.1"/>
    </source>
</evidence>
<dbReference type="EMBL" id="VSRR010038046">
    <property type="protein sequence ID" value="MPC74007.1"/>
    <property type="molecule type" value="Genomic_DNA"/>
</dbReference>
<keyword evidence="1" id="KW-0472">Membrane</keyword>
<sequence>MGLSPQLPPPVIGIGTLLGHSTLVTWALILEAHGSRSTPMHLVAFSSALFKKIQSIPAILRAGTWKSMSTFALLISIWIPFLWALLCRLSG</sequence>
<keyword evidence="1" id="KW-1133">Transmembrane helix</keyword>
<organism evidence="2 3">
    <name type="scientific">Portunus trituberculatus</name>
    <name type="common">Swimming crab</name>
    <name type="synonym">Neptunus trituberculatus</name>
    <dbReference type="NCBI Taxonomy" id="210409"/>
    <lineage>
        <taxon>Eukaryota</taxon>
        <taxon>Metazoa</taxon>
        <taxon>Ecdysozoa</taxon>
        <taxon>Arthropoda</taxon>
        <taxon>Crustacea</taxon>
        <taxon>Multicrustacea</taxon>
        <taxon>Malacostraca</taxon>
        <taxon>Eumalacostraca</taxon>
        <taxon>Eucarida</taxon>
        <taxon>Decapoda</taxon>
        <taxon>Pleocyemata</taxon>
        <taxon>Brachyura</taxon>
        <taxon>Eubrachyura</taxon>
        <taxon>Portunoidea</taxon>
        <taxon>Portunidae</taxon>
        <taxon>Portuninae</taxon>
        <taxon>Portunus</taxon>
    </lineage>
</organism>
<reference evidence="2 3" key="1">
    <citation type="submission" date="2019-05" db="EMBL/GenBank/DDBJ databases">
        <title>Another draft genome of Portunus trituberculatus and its Hox gene families provides insights of decapod evolution.</title>
        <authorList>
            <person name="Jeong J.-H."/>
            <person name="Song I."/>
            <person name="Kim S."/>
            <person name="Choi T."/>
            <person name="Kim D."/>
            <person name="Ryu S."/>
            <person name="Kim W."/>
        </authorList>
    </citation>
    <scope>NUCLEOTIDE SEQUENCE [LARGE SCALE GENOMIC DNA]</scope>
    <source>
        <tissue evidence="2">Muscle</tissue>
    </source>
</reference>
<name>A0A5B7HXM7_PORTR</name>
<dbReference type="AlphaFoldDB" id="A0A5B7HXM7"/>
<gene>
    <name evidence="2" type="ORF">E2C01_068351</name>
</gene>
<keyword evidence="1" id="KW-0812">Transmembrane</keyword>
<dbReference type="Proteomes" id="UP000324222">
    <property type="component" value="Unassembled WGS sequence"/>
</dbReference>
<evidence type="ECO:0000256" key="1">
    <source>
        <dbReference type="SAM" id="Phobius"/>
    </source>
</evidence>
<protein>
    <submittedName>
        <fullName evidence="2">Uncharacterized protein</fullName>
    </submittedName>
</protein>
<accession>A0A5B7HXM7</accession>
<evidence type="ECO:0000313" key="3">
    <source>
        <dbReference type="Proteomes" id="UP000324222"/>
    </source>
</evidence>
<proteinExistence type="predicted"/>
<comment type="caution">
    <text evidence="2">The sequence shown here is derived from an EMBL/GenBank/DDBJ whole genome shotgun (WGS) entry which is preliminary data.</text>
</comment>
<feature type="transmembrane region" description="Helical" evidence="1">
    <location>
        <begin position="68"/>
        <end position="86"/>
    </location>
</feature>